<comment type="caution">
    <text evidence="1">The sequence shown here is derived from an EMBL/GenBank/DDBJ whole genome shotgun (WGS) entry which is preliminary data.</text>
</comment>
<name>A0A9D4D667_DREPO</name>
<dbReference type="EMBL" id="JAIWYP010000011">
    <property type="protein sequence ID" value="KAH3738785.1"/>
    <property type="molecule type" value="Genomic_DNA"/>
</dbReference>
<evidence type="ECO:0000313" key="1">
    <source>
        <dbReference type="EMBL" id="KAH3738785.1"/>
    </source>
</evidence>
<evidence type="ECO:0000313" key="2">
    <source>
        <dbReference type="Proteomes" id="UP000828390"/>
    </source>
</evidence>
<keyword evidence="2" id="KW-1185">Reference proteome</keyword>
<dbReference type="AlphaFoldDB" id="A0A9D4D667"/>
<proteinExistence type="predicted"/>
<reference evidence="1" key="1">
    <citation type="journal article" date="2019" name="bioRxiv">
        <title>The Genome of the Zebra Mussel, Dreissena polymorpha: A Resource for Invasive Species Research.</title>
        <authorList>
            <person name="McCartney M.A."/>
            <person name="Auch B."/>
            <person name="Kono T."/>
            <person name="Mallez S."/>
            <person name="Zhang Y."/>
            <person name="Obille A."/>
            <person name="Becker A."/>
            <person name="Abrahante J.E."/>
            <person name="Garbe J."/>
            <person name="Badalamenti J.P."/>
            <person name="Herman A."/>
            <person name="Mangelson H."/>
            <person name="Liachko I."/>
            <person name="Sullivan S."/>
            <person name="Sone E.D."/>
            <person name="Koren S."/>
            <person name="Silverstein K.A.T."/>
            <person name="Beckman K.B."/>
            <person name="Gohl D.M."/>
        </authorList>
    </citation>
    <scope>NUCLEOTIDE SEQUENCE</scope>
    <source>
        <strain evidence="1">Duluth1</strain>
        <tissue evidence="1">Whole animal</tissue>
    </source>
</reference>
<organism evidence="1 2">
    <name type="scientific">Dreissena polymorpha</name>
    <name type="common">Zebra mussel</name>
    <name type="synonym">Mytilus polymorpha</name>
    <dbReference type="NCBI Taxonomy" id="45954"/>
    <lineage>
        <taxon>Eukaryota</taxon>
        <taxon>Metazoa</taxon>
        <taxon>Spiralia</taxon>
        <taxon>Lophotrochozoa</taxon>
        <taxon>Mollusca</taxon>
        <taxon>Bivalvia</taxon>
        <taxon>Autobranchia</taxon>
        <taxon>Heteroconchia</taxon>
        <taxon>Euheterodonta</taxon>
        <taxon>Imparidentia</taxon>
        <taxon>Neoheterodontei</taxon>
        <taxon>Myida</taxon>
        <taxon>Dreissenoidea</taxon>
        <taxon>Dreissenidae</taxon>
        <taxon>Dreissena</taxon>
    </lineage>
</organism>
<sequence>MLNDDDLMLEDGGMQYVFAHMNRRKHIDKYILSEARSGSGMRAKALKLNSMKAALKKNAFVEKSVLLN</sequence>
<dbReference type="Proteomes" id="UP000828390">
    <property type="component" value="Unassembled WGS sequence"/>
</dbReference>
<protein>
    <submittedName>
        <fullName evidence="1">Uncharacterized protein</fullName>
    </submittedName>
</protein>
<gene>
    <name evidence="1" type="ORF">DPMN_045428</name>
</gene>
<reference evidence="1" key="2">
    <citation type="submission" date="2020-11" db="EMBL/GenBank/DDBJ databases">
        <authorList>
            <person name="McCartney M.A."/>
            <person name="Auch B."/>
            <person name="Kono T."/>
            <person name="Mallez S."/>
            <person name="Becker A."/>
            <person name="Gohl D.M."/>
            <person name="Silverstein K.A.T."/>
            <person name="Koren S."/>
            <person name="Bechman K.B."/>
            <person name="Herman A."/>
            <person name="Abrahante J.E."/>
            <person name="Garbe J."/>
        </authorList>
    </citation>
    <scope>NUCLEOTIDE SEQUENCE</scope>
    <source>
        <strain evidence="1">Duluth1</strain>
        <tissue evidence="1">Whole animal</tissue>
    </source>
</reference>
<accession>A0A9D4D667</accession>